<dbReference type="Proteomes" id="UP001162162">
    <property type="component" value="Unassembled WGS sequence"/>
</dbReference>
<evidence type="ECO:0000313" key="1">
    <source>
        <dbReference type="EMBL" id="KAJ8939499.1"/>
    </source>
</evidence>
<evidence type="ECO:0008006" key="3">
    <source>
        <dbReference type="Google" id="ProtNLM"/>
    </source>
</evidence>
<accession>A0AAV8XLN6</accession>
<evidence type="ECO:0000313" key="2">
    <source>
        <dbReference type="Proteomes" id="UP001162162"/>
    </source>
</evidence>
<reference evidence="1" key="1">
    <citation type="journal article" date="2023" name="Insect Mol. Biol.">
        <title>Genome sequencing provides insights into the evolution of gene families encoding plant cell wall-degrading enzymes in longhorned beetles.</title>
        <authorList>
            <person name="Shin N.R."/>
            <person name="Okamura Y."/>
            <person name="Kirsch R."/>
            <person name="Pauchet Y."/>
        </authorList>
    </citation>
    <scope>NUCLEOTIDE SEQUENCE</scope>
    <source>
        <strain evidence="1">AMC_N1</strain>
    </source>
</reference>
<keyword evidence="2" id="KW-1185">Reference proteome</keyword>
<proteinExistence type="predicted"/>
<gene>
    <name evidence="1" type="ORF">NQ318_022554</name>
</gene>
<dbReference type="EMBL" id="JAPWTK010000485">
    <property type="protein sequence ID" value="KAJ8939499.1"/>
    <property type="molecule type" value="Genomic_DNA"/>
</dbReference>
<dbReference type="AlphaFoldDB" id="A0AAV8XLN6"/>
<sequence>MFENRAVYGVRRAFKKKRFSHVNLLKELRFTPKDFHNYLRMDEETYLQLLSLPQGGHTKILNILRSYLHRLSVTLFLKPVKPYTVLHKDYLKVIMD</sequence>
<comment type="caution">
    <text evidence="1">The sequence shown here is derived from an EMBL/GenBank/DDBJ whole genome shotgun (WGS) entry which is preliminary data.</text>
</comment>
<protein>
    <recommendedName>
        <fullName evidence="3">Maturase K</fullName>
    </recommendedName>
</protein>
<organism evidence="1 2">
    <name type="scientific">Aromia moschata</name>
    <dbReference type="NCBI Taxonomy" id="1265417"/>
    <lineage>
        <taxon>Eukaryota</taxon>
        <taxon>Metazoa</taxon>
        <taxon>Ecdysozoa</taxon>
        <taxon>Arthropoda</taxon>
        <taxon>Hexapoda</taxon>
        <taxon>Insecta</taxon>
        <taxon>Pterygota</taxon>
        <taxon>Neoptera</taxon>
        <taxon>Endopterygota</taxon>
        <taxon>Coleoptera</taxon>
        <taxon>Polyphaga</taxon>
        <taxon>Cucujiformia</taxon>
        <taxon>Chrysomeloidea</taxon>
        <taxon>Cerambycidae</taxon>
        <taxon>Cerambycinae</taxon>
        <taxon>Callichromatini</taxon>
        <taxon>Aromia</taxon>
    </lineage>
</organism>
<name>A0AAV8XLN6_9CUCU</name>